<proteinExistence type="predicted"/>
<evidence type="ECO:0000313" key="2">
    <source>
        <dbReference type="EMBL" id="EFC97575.1"/>
    </source>
</evidence>
<dbReference type="AlphaFoldDB" id="D3AKT0"/>
<feature type="non-terminal residue" evidence="2">
    <location>
        <position position="1"/>
    </location>
</feature>
<name>D3AKT0_9FIRM</name>
<dbReference type="EMBL" id="ACIO01000369">
    <property type="protein sequence ID" value="EFC97575.1"/>
    <property type="molecule type" value="Genomic_DNA"/>
</dbReference>
<reference evidence="2 3" key="1">
    <citation type="submission" date="2010-01" db="EMBL/GenBank/DDBJ databases">
        <authorList>
            <person name="Weinstock G."/>
            <person name="Sodergren E."/>
            <person name="Clifton S."/>
            <person name="Fulton L."/>
            <person name="Fulton B."/>
            <person name="Courtney L."/>
            <person name="Fronick C."/>
            <person name="Harrison M."/>
            <person name="Strong C."/>
            <person name="Farmer C."/>
            <person name="Delahaunty K."/>
            <person name="Markovic C."/>
            <person name="Hall O."/>
            <person name="Minx P."/>
            <person name="Tomlinson C."/>
            <person name="Mitreva M."/>
            <person name="Nelson J."/>
            <person name="Hou S."/>
            <person name="Wollam A."/>
            <person name="Pepin K.H."/>
            <person name="Johnson M."/>
            <person name="Bhonagiri V."/>
            <person name="Nash W.E."/>
            <person name="Warren W."/>
            <person name="Chinwalla A."/>
            <person name="Mardis E.R."/>
            <person name="Wilson R.K."/>
        </authorList>
    </citation>
    <scope>NUCLEOTIDE SEQUENCE [LARGE SCALE GENOMIC DNA]</scope>
    <source>
        <strain evidence="2 3">DSM 13479</strain>
    </source>
</reference>
<feature type="compositionally biased region" description="Basic and acidic residues" evidence="1">
    <location>
        <begin position="1"/>
        <end position="28"/>
    </location>
</feature>
<protein>
    <submittedName>
        <fullName evidence="2">Uncharacterized protein</fullName>
    </submittedName>
</protein>
<evidence type="ECO:0000313" key="3">
    <source>
        <dbReference type="Proteomes" id="UP000004968"/>
    </source>
</evidence>
<evidence type="ECO:0000256" key="1">
    <source>
        <dbReference type="SAM" id="MobiDB-lite"/>
    </source>
</evidence>
<dbReference type="Proteomes" id="UP000004968">
    <property type="component" value="Unassembled WGS sequence"/>
</dbReference>
<accession>D3AKT0</accession>
<sequence length="57" mass="6653">AATEGRRAREAATEDRRVRETVTEDRRIRAASMSREPRETPPYPVRVSSRVRQQTTR</sequence>
<feature type="region of interest" description="Disordered" evidence="1">
    <location>
        <begin position="1"/>
        <end position="57"/>
    </location>
</feature>
<organism evidence="2 3">
    <name type="scientific">Hungatella hathewayi DSM 13479</name>
    <dbReference type="NCBI Taxonomy" id="566550"/>
    <lineage>
        <taxon>Bacteria</taxon>
        <taxon>Bacillati</taxon>
        <taxon>Bacillota</taxon>
        <taxon>Clostridia</taxon>
        <taxon>Lachnospirales</taxon>
        <taxon>Lachnospiraceae</taxon>
        <taxon>Hungatella</taxon>
    </lineage>
</organism>
<comment type="caution">
    <text evidence="2">The sequence shown here is derived from an EMBL/GenBank/DDBJ whole genome shotgun (WGS) entry which is preliminary data.</text>
</comment>
<gene>
    <name evidence="2" type="ORF">CLOSTHATH_04224</name>
</gene>
<dbReference type="HOGENOM" id="CLU_2983631_0_0_9"/>